<dbReference type="PANTHER" id="PTHR46847:SF3">
    <property type="entry name" value="GALACTOFURANOSE-BINDING PROTEIN YTFQ"/>
    <property type="match status" value="1"/>
</dbReference>
<name>A0A1H9I5J2_9ACTN</name>
<dbReference type="GO" id="GO:0030313">
    <property type="term" value="C:cell envelope"/>
    <property type="evidence" value="ECO:0007669"/>
    <property type="project" value="UniProtKB-SubCell"/>
</dbReference>
<dbReference type="GO" id="GO:0030246">
    <property type="term" value="F:carbohydrate binding"/>
    <property type="evidence" value="ECO:0007669"/>
    <property type="project" value="UniProtKB-ARBA"/>
</dbReference>
<accession>A0A1H9I5J2</accession>
<evidence type="ECO:0000313" key="6">
    <source>
        <dbReference type="EMBL" id="SEQ69823.1"/>
    </source>
</evidence>
<feature type="chain" id="PRO_5039551020" evidence="4">
    <location>
        <begin position="31"/>
        <end position="373"/>
    </location>
</feature>
<dbReference type="Gene3D" id="3.40.50.2300">
    <property type="match status" value="2"/>
</dbReference>
<reference evidence="7" key="1">
    <citation type="submission" date="2016-10" db="EMBL/GenBank/DDBJ databases">
        <authorList>
            <person name="Varghese N."/>
            <person name="Submissions S."/>
        </authorList>
    </citation>
    <scope>NUCLEOTIDE SEQUENCE [LARGE SCALE GENOMIC DNA]</scope>
    <source>
        <strain evidence="7">CGMCC 4.6856</strain>
    </source>
</reference>
<dbReference type="SUPFAM" id="SSF53822">
    <property type="entry name" value="Periplasmic binding protein-like I"/>
    <property type="match status" value="1"/>
</dbReference>
<dbReference type="Pfam" id="PF13407">
    <property type="entry name" value="Peripla_BP_4"/>
    <property type="match status" value="1"/>
</dbReference>
<dbReference type="InterPro" id="IPR025997">
    <property type="entry name" value="SBP_2_dom"/>
</dbReference>
<organism evidence="6 7">
    <name type="scientific">Microlunatus flavus</name>
    <dbReference type="NCBI Taxonomy" id="1036181"/>
    <lineage>
        <taxon>Bacteria</taxon>
        <taxon>Bacillati</taxon>
        <taxon>Actinomycetota</taxon>
        <taxon>Actinomycetes</taxon>
        <taxon>Propionibacteriales</taxon>
        <taxon>Propionibacteriaceae</taxon>
        <taxon>Microlunatus</taxon>
    </lineage>
</organism>
<feature type="domain" description="Periplasmic binding protein" evidence="5">
    <location>
        <begin position="54"/>
        <end position="332"/>
    </location>
</feature>
<dbReference type="RefSeq" id="WP_091181056.1">
    <property type="nucleotide sequence ID" value="NZ_FOFA01000005.1"/>
</dbReference>
<evidence type="ECO:0000256" key="3">
    <source>
        <dbReference type="ARBA" id="ARBA00022729"/>
    </source>
</evidence>
<feature type="signal peptide" evidence="4">
    <location>
        <begin position="1"/>
        <end position="30"/>
    </location>
</feature>
<evidence type="ECO:0000256" key="2">
    <source>
        <dbReference type="ARBA" id="ARBA00007639"/>
    </source>
</evidence>
<evidence type="ECO:0000256" key="1">
    <source>
        <dbReference type="ARBA" id="ARBA00004196"/>
    </source>
</evidence>
<dbReference type="STRING" id="1036181.SAMN05421756_10592"/>
<gene>
    <name evidence="6" type="ORF">SAMN05421756_10592</name>
</gene>
<proteinExistence type="inferred from homology"/>
<dbReference type="InterPro" id="IPR028082">
    <property type="entry name" value="Peripla_BP_I"/>
</dbReference>
<comment type="similarity">
    <text evidence="2">Belongs to the bacterial solute-binding protein 2 family.</text>
</comment>
<dbReference type="Proteomes" id="UP000198504">
    <property type="component" value="Unassembled WGS sequence"/>
</dbReference>
<comment type="subcellular location">
    <subcellularLocation>
        <location evidence="1">Cell envelope</location>
    </subcellularLocation>
</comment>
<dbReference type="PROSITE" id="PS51257">
    <property type="entry name" value="PROKAR_LIPOPROTEIN"/>
    <property type="match status" value="1"/>
</dbReference>
<dbReference type="AlphaFoldDB" id="A0A1H9I5J2"/>
<sequence>MKRTLHPFLGRRRVAAGVVLAAAASLALSACGGGDSAAPGSSSGNGGGGGSISVALITKTSTNPFFLAMKKGAEDEAAKQNVKLTYAAGAEDGDEDGQVKAIEAAVARGDQGILITPNGPGVNSAIGQARKQGLYVIALDTPPDPADTVDLTIATNNFTAGEEIGKWAAAKQDGKPANIALLDLYNDKVVSVDYNRDQGFLTGMGIDVKDPKKNGDEDKSGKYTGGKGGDYTIACNEPTLGAQDQGKSAMETCLSKTKDINLVYTLNEPAAAGASEALKAAGVKATIVSVDGGCSPGIADVKAGIIGATSQQYPVKMAQIGVQAIKTIADGGQKPAVTPGLDFLDSGVALVTDNPVDGLESITSADASKICWG</sequence>
<keyword evidence="7" id="KW-1185">Reference proteome</keyword>
<evidence type="ECO:0000313" key="7">
    <source>
        <dbReference type="Proteomes" id="UP000198504"/>
    </source>
</evidence>
<protein>
    <submittedName>
        <fullName evidence="6">Fructose transport system substrate-binding protein</fullName>
    </submittedName>
</protein>
<evidence type="ECO:0000256" key="4">
    <source>
        <dbReference type="SAM" id="SignalP"/>
    </source>
</evidence>
<keyword evidence="3 4" id="KW-0732">Signal</keyword>
<dbReference type="EMBL" id="FOFA01000005">
    <property type="protein sequence ID" value="SEQ69823.1"/>
    <property type="molecule type" value="Genomic_DNA"/>
</dbReference>
<evidence type="ECO:0000259" key="5">
    <source>
        <dbReference type="Pfam" id="PF13407"/>
    </source>
</evidence>
<dbReference type="PANTHER" id="PTHR46847">
    <property type="entry name" value="D-ALLOSE-BINDING PERIPLASMIC PROTEIN-RELATED"/>
    <property type="match status" value="1"/>
</dbReference>
<dbReference type="OrthoDB" id="4827464at2"/>